<accession>A0A3P6SW08</accession>
<sequence length="113" mass="12419">MILEEGEDFKAGLNGCKHRNPDVCVCLVVVLDVDLYSQITSYMRDELNTPVPFLGERCPRPCFHAHPSLPHTPPPPPPPHFGPSWNPPLSNSSACLLQPVTPFGKQIGGNHRS</sequence>
<evidence type="ECO:0000256" key="1">
    <source>
        <dbReference type="SAM" id="MobiDB-lite"/>
    </source>
</evidence>
<name>A0A3P6SW08_LITSI</name>
<reference evidence="2 3" key="1">
    <citation type="submission" date="2018-08" db="EMBL/GenBank/DDBJ databases">
        <authorList>
            <person name="Laetsch R D."/>
            <person name="Stevens L."/>
            <person name="Kumar S."/>
            <person name="Blaxter L. M."/>
        </authorList>
    </citation>
    <scope>NUCLEOTIDE SEQUENCE [LARGE SCALE GENOMIC DNA]</scope>
</reference>
<organism evidence="2 3">
    <name type="scientific">Litomosoides sigmodontis</name>
    <name type="common">Filarial nematode worm</name>
    <dbReference type="NCBI Taxonomy" id="42156"/>
    <lineage>
        <taxon>Eukaryota</taxon>
        <taxon>Metazoa</taxon>
        <taxon>Ecdysozoa</taxon>
        <taxon>Nematoda</taxon>
        <taxon>Chromadorea</taxon>
        <taxon>Rhabditida</taxon>
        <taxon>Spirurina</taxon>
        <taxon>Spiruromorpha</taxon>
        <taxon>Filarioidea</taxon>
        <taxon>Onchocercidae</taxon>
        <taxon>Litomosoides</taxon>
    </lineage>
</organism>
<dbReference type="AlphaFoldDB" id="A0A3P6SW08"/>
<dbReference type="EMBL" id="UYRX01000060">
    <property type="protein sequence ID" value="VDK71990.1"/>
    <property type="molecule type" value="Genomic_DNA"/>
</dbReference>
<protein>
    <submittedName>
        <fullName evidence="2">Uncharacterized protein</fullName>
    </submittedName>
</protein>
<evidence type="ECO:0000313" key="2">
    <source>
        <dbReference type="EMBL" id="VDK71990.1"/>
    </source>
</evidence>
<gene>
    <name evidence="2" type="ORF">NLS_LOCUS1635</name>
</gene>
<proteinExistence type="predicted"/>
<feature type="region of interest" description="Disordered" evidence="1">
    <location>
        <begin position="65"/>
        <end position="86"/>
    </location>
</feature>
<feature type="compositionally biased region" description="Pro residues" evidence="1">
    <location>
        <begin position="70"/>
        <end position="81"/>
    </location>
</feature>
<evidence type="ECO:0000313" key="3">
    <source>
        <dbReference type="Proteomes" id="UP000277928"/>
    </source>
</evidence>
<keyword evidence="3" id="KW-1185">Reference proteome</keyword>
<dbReference type="Proteomes" id="UP000277928">
    <property type="component" value="Unassembled WGS sequence"/>
</dbReference>